<evidence type="ECO:0000313" key="2">
    <source>
        <dbReference type="EMBL" id="OOC09926.1"/>
    </source>
</evidence>
<dbReference type="Gene3D" id="3.30.310.70">
    <property type="entry name" value="TT1751-like domain"/>
    <property type="match status" value="1"/>
</dbReference>
<protein>
    <recommendedName>
        <fullName evidence="1">DUF302 domain-containing protein</fullName>
    </recommendedName>
</protein>
<dbReference type="OrthoDB" id="9791067at2"/>
<dbReference type="SUPFAM" id="SSF103247">
    <property type="entry name" value="TT1751-like"/>
    <property type="match status" value="1"/>
</dbReference>
<evidence type="ECO:0000259" key="1">
    <source>
        <dbReference type="Pfam" id="PF03625"/>
    </source>
</evidence>
<dbReference type="AlphaFoldDB" id="A0A1V2ZXY5"/>
<dbReference type="STRING" id="252474.B1A74_08505"/>
<dbReference type="CDD" id="cd14797">
    <property type="entry name" value="DUF302"/>
    <property type="match status" value="1"/>
</dbReference>
<comment type="caution">
    <text evidence="2">The sequence shown here is derived from an EMBL/GenBank/DDBJ whole genome shotgun (WGS) entry which is preliminary data.</text>
</comment>
<dbReference type="Proteomes" id="UP000189177">
    <property type="component" value="Unassembled WGS sequence"/>
</dbReference>
<accession>A0A1V2ZXY5</accession>
<dbReference type="EMBL" id="MUZR01000029">
    <property type="protein sequence ID" value="OOC09926.1"/>
    <property type="molecule type" value="Genomic_DNA"/>
</dbReference>
<dbReference type="Pfam" id="PF03625">
    <property type="entry name" value="DUF302"/>
    <property type="match status" value="1"/>
</dbReference>
<gene>
    <name evidence="2" type="ORF">B1A74_08505</name>
</gene>
<evidence type="ECO:0000313" key="3">
    <source>
        <dbReference type="Proteomes" id="UP000189177"/>
    </source>
</evidence>
<proteinExistence type="predicted"/>
<dbReference type="InterPro" id="IPR005180">
    <property type="entry name" value="DUF302"/>
</dbReference>
<organism evidence="2 3">
    <name type="scientific">Thioalkalivibrio halophilus</name>
    <dbReference type="NCBI Taxonomy" id="252474"/>
    <lineage>
        <taxon>Bacteria</taxon>
        <taxon>Pseudomonadati</taxon>
        <taxon>Pseudomonadota</taxon>
        <taxon>Gammaproteobacteria</taxon>
        <taxon>Chromatiales</taxon>
        <taxon>Ectothiorhodospiraceae</taxon>
        <taxon>Thioalkalivibrio</taxon>
    </lineage>
</organism>
<dbReference type="PANTHER" id="PTHR38342:SF1">
    <property type="entry name" value="SLR5037 PROTEIN"/>
    <property type="match status" value="1"/>
</dbReference>
<dbReference type="InterPro" id="IPR035923">
    <property type="entry name" value="TT1751-like_sf"/>
</dbReference>
<name>A0A1V2ZXY5_9GAMM</name>
<feature type="domain" description="DUF302" evidence="1">
    <location>
        <begin position="64"/>
        <end position="127"/>
    </location>
</feature>
<reference evidence="2 3" key="1">
    <citation type="submission" date="2017-02" db="EMBL/GenBank/DDBJ databases">
        <title>Genomic diversity within the haloalkaliphilic genus Thioalkalivibrio.</title>
        <authorList>
            <person name="Ahn A.-C."/>
            <person name="Meier-Kolthoff J."/>
            <person name="Overmars L."/>
            <person name="Richter M."/>
            <person name="Woyke T."/>
            <person name="Sorokin D.Y."/>
            <person name="Muyzer G."/>
        </authorList>
    </citation>
    <scope>NUCLEOTIDE SEQUENCE [LARGE SCALE GENOMIC DNA]</scope>
    <source>
        <strain evidence="2 3">HL17</strain>
    </source>
</reference>
<sequence length="159" mass="17187">MQNRFLLGAIIGLIAGIVLAFAYAYNAAPGLMIVEDESQYGYADTIERIETAAEAEGWAVPTKHDLSGTVGEHGYDVAPVTVLELCQPDHAGNLLSEEDNYVVTSMMPCRVSVYERSDGTVIVSRMNTSLVARVFGGSIAEIMAEATEDNERILESVLQ</sequence>
<dbReference type="PANTHER" id="PTHR38342">
    <property type="entry name" value="SLR5037 PROTEIN"/>
    <property type="match status" value="1"/>
</dbReference>
<dbReference type="RefSeq" id="WP_077244374.1">
    <property type="nucleotide sequence ID" value="NZ_MUZR01000029.1"/>
</dbReference>
<keyword evidence="3" id="KW-1185">Reference proteome</keyword>